<keyword evidence="2" id="KW-1185">Reference proteome</keyword>
<comment type="caution">
    <text evidence="1">The sequence shown here is derived from an EMBL/GenBank/DDBJ whole genome shotgun (WGS) entry which is preliminary data.</text>
</comment>
<dbReference type="EMBL" id="CAMPGE010003622">
    <property type="protein sequence ID" value="CAI2362463.1"/>
    <property type="molecule type" value="Genomic_DNA"/>
</dbReference>
<evidence type="ECO:0000313" key="2">
    <source>
        <dbReference type="Proteomes" id="UP001295684"/>
    </source>
</evidence>
<name>A0AAD1U5U6_EUPCR</name>
<evidence type="ECO:0000313" key="1">
    <source>
        <dbReference type="EMBL" id="CAI2362463.1"/>
    </source>
</evidence>
<organism evidence="1 2">
    <name type="scientific">Euplotes crassus</name>
    <dbReference type="NCBI Taxonomy" id="5936"/>
    <lineage>
        <taxon>Eukaryota</taxon>
        <taxon>Sar</taxon>
        <taxon>Alveolata</taxon>
        <taxon>Ciliophora</taxon>
        <taxon>Intramacronucleata</taxon>
        <taxon>Spirotrichea</taxon>
        <taxon>Hypotrichia</taxon>
        <taxon>Euplotida</taxon>
        <taxon>Euplotidae</taxon>
        <taxon>Moneuplotes</taxon>
    </lineage>
</organism>
<accession>A0AAD1U5U6</accession>
<dbReference type="Proteomes" id="UP001295684">
    <property type="component" value="Unassembled WGS sequence"/>
</dbReference>
<reference evidence="1" key="1">
    <citation type="submission" date="2023-07" db="EMBL/GenBank/DDBJ databases">
        <authorList>
            <consortium name="AG Swart"/>
            <person name="Singh M."/>
            <person name="Singh A."/>
            <person name="Seah K."/>
            <person name="Emmerich C."/>
        </authorList>
    </citation>
    <scope>NUCLEOTIDE SEQUENCE</scope>
    <source>
        <strain evidence="1">DP1</strain>
    </source>
</reference>
<proteinExistence type="predicted"/>
<protein>
    <submittedName>
        <fullName evidence="1">Uncharacterized protein</fullName>
    </submittedName>
</protein>
<sequence length="177" mass="20506">MIRKRLRMSSPVAKCLPPLKPASIDPNLKIADKNFNRAPRKSVRSPARMNIRDFPNSHNPFKLSTKKLLEGLSSARKEVMSATLNKGKEDIRKIIRPMNFYEKISNSKIMNEHVHQRLVKLLNKQGLRCNLSEKIKKINTRRKVRCSKAIKKIMSRVVNINRMNKTVFSCPRSQCLK</sequence>
<gene>
    <name evidence="1" type="ORF">ECRASSUSDP1_LOCUS3786</name>
</gene>
<dbReference type="AlphaFoldDB" id="A0AAD1U5U6"/>